<dbReference type="KEGG" id="tad:TRIADDRAFT_58226"/>
<dbReference type="InParanoid" id="B3S176"/>
<evidence type="ECO:0000256" key="1">
    <source>
        <dbReference type="SAM" id="MobiDB-lite"/>
    </source>
</evidence>
<evidence type="ECO:0000256" key="2">
    <source>
        <dbReference type="SAM" id="Phobius"/>
    </source>
</evidence>
<dbReference type="CTD" id="6755317"/>
<dbReference type="RefSeq" id="XP_002114423.1">
    <property type="nucleotide sequence ID" value="XM_002114387.1"/>
</dbReference>
<sequence length="108" mass="12107">MAIERQRENSRPSNSPANDARKRSLLINQRRYFIAAVALLSISSVLGLVTMAVNIVSSVLQKYQLAYRILYYSISGQVIFDGVAAVVLLYIYKRASSDGRKFVSLAYK</sequence>
<dbReference type="Proteomes" id="UP000009022">
    <property type="component" value="Unassembled WGS sequence"/>
</dbReference>
<evidence type="ECO:0000313" key="3">
    <source>
        <dbReference type="EMBL" id="EDV23513.1"/>
    </source>
</evidence>
<dbReference type="HOGENOM" id="CLU_2200268_0_0_1"/>
<feature type="transmembrane region" description="Helical" evidence="2">
    <location>
        <begin position="32"/>
        <end position="57"/>
    </location>
</feature>
<keyword evidence="2" id="KW-0812">Transmembrane</keyword>
<dbReference type="AlphaFoldDB" id="B3S176"/>
<feature type="region of interest" description="Disordered" evidence="1">
    <location>
        <begin position="1"/>
        <end position="22"/>
    </location>
</feature>
<keyword evidence="2" id="KW-1133">Transmembrane helix</keyword>
<organism evidence="3 4">
    <name type="scientific">Trichoplax adhaerens</name>
    <name type="common">Trichoplax reptans</name>
    <dbReference type="NCBI Taxonomy" id="10228"/>
    <lineage>
        <taxon>Eukaryota</taxon>
        <taxon>Metazoa</taxon>
        <taxon>Placozoa</taxon>
        <taxon>Uniplacotomia</taxon>
        <taxon>Trichoplacea</taxon>
        <taxon>Trichoplacidae</taxon>
        <taxon>Trichoplax</taxon>
    </lineage>
</organism>
<name>B3S176_TRIAD</name>
<dbReference type="EMBL" id="DS985247">
    <property type="protein sequence ID" value="EDV23513.1"/>
    <property type="molecule type" value="Genomic_DNA"/>
</dbReference>
<feature type="compositionally biased region" description="Basic and acidic residues" evidence="1">
    <location>
        <begin position="1"/>
        <end position="10"/>
    </location>
</feature>
<gene>
    <name evidence="3" type="ORF">TRIADDRAFT_58226</name>
</gene>
<dbReference type="GeneID" id="6755317"/>
<proteinExistence type="predicted"/>
<accession>B3S176</accession>
<feature type="transmembrane region" description="Helical" evidence="2">
    <location>
        <begin position="69"/>
        <end position="92"/>
    </location>
</feature>
<protein>
    <submittedName>
        <fullName evidence="3">Uncharacterized protein</fullName>
    </submittedName>
</protein>
<reference evidence="3 4" key="1">
    <citation type="journal article" date="2008" name="Nature">
        <title>The Trichoplax genome and the nature of placozoans.</title>
        <authorList>
            <person name="Srivastava M."/>
            <person name="Begovic E."/>
            <person name="Chapman J."/>
            <person name="Putnam N.H."/>
            <person name="Hellsten U."/>
            <person name="Kawashima T."/>
            <person name="Kuo A."/>
            <person name="Mitros T."/>
            <person name="Salamov A."/>
            <person name="Carpenter M.L."/>
            <person name="Signorovitch A.Y."/>
            <person name="Moreno M.A."/>
            <person name="Kamm K."/>
            <person name="Grimwood J."/>
            <person name="Schmutz J."/>
            <person name="Shapiro H."/>
            <person name="Grigoriev I.V."/>
            <person name="Buss L.W."/>
            <person name="Schierwater B."/>
            <person name="Dellaporta S.L."/>
            <person name="Rokhsar D.S."/>
        </authorList>
    </citation>
    <scope>NUCLEOTIDE SEQUENCE [LARGE SCALE GENOMIC DNA]</scope>
    <source>
        <strain evidence="3 4">Grell-BS-1999</strain>
    </source>
</reference>
<keyword evidence="4" id="KW-1185">Reference proteome</keyword>
<evidence type="ECO:0000313" key="4">
    <source>
        <dbReference type="Proteomes" id="UP000009022"/>
    </source>
</evidence>
<keyword evidence="2" id="KW-0472">Membrane</keyword>